<dbReference type="InterPro" id="IPR001633">
    <property type="entry name" value="EAL_dom"/>
</dbReference>
<dbReference type="NCBIfam" id="TIGR00229">
    <property type="entry name" value="sensory_box"/>
    <property type="match status" value="1"/>
</dbReference>
<dbReference type="InterPro" id="IPR000700">
    <property type="entry name" value="PAS-assoc_C"/>
</dbReference>
<dbReference type="InterPro" id="IPR043128">
    <property type="entry name" value="Rev_trsase/Diguanyl_cyclase"/>
</dbReference>
<feature type="domain" description="PAC" evidence="1">
    <location>
        <begin position="89"/>
        <end position="141"/>
    </location>
</feature>
<dbReference type="SMART" id="SM00267">
    <property type="entry name" value="GGDEF"/>
    <property type="match status" value="1"/>
</dbReference>
<dbReference type="SUPFAM" id="SSF55785">
    <property type="entry name" value="PYP-like sensor domain (PAS domain)"/>
    <property type="match status" value="2"/>
</dbReference>
<dbReference type="Proteomes" id="UP000742631">
    <property type="component" value="Unassembled WGS sequence"/>
</dbReference>
<protein>
    <submittedName>
        <fullName evidence="4">EAL domain-containing protein</fullName>
    </submittedName>
</protein>
<sequence>MRMVVRLHGGAMPLNDLEEFARIAFDWLWETDAEDRYLYLSVGAERVLGRAPESMIGLTQAAFASEEDAEASAALTAYREALATRTGFRELTFVYRHPDGAPRWFEISGRPHVSPEGTFLGYRGVGSDVSERYLTRRALIEAHAQLSEQNRRFDAALENMSQGLCMFDADHRLLVWNRRYLDIFALPETVLRIGMSQRAVIETLVALKRYKPGATVDSVCEGTRTSLLGGGPKSVLRELADGRVIAVTHRPMAGGGWVATFEDITERRRNEARIIHMARHDGLTDLPNRTALREIGSEWIEALRASEGGRLAVLCLDLDRFKPVNDSFGHAVGDALLRAVSERLRAHLRGRDVVARLGGDEFAVLSRVEDAAGAMALAERLIDVVGAPYLLDGIAAEIGMSVGIALAASEEERGGLDIERLLKEADLALYEAKAGGRGTCRVFEPQMDEAVRERLHLERELREALQAGRFELHYQPLVDLSDNRITGMEALVRWRHPERGLVSPALFVPLAEETGLIVPLGEWVLRQACRDAAGWPDGISVAVNVSPIQLRHRGFVQSVLAALATGGLVATRLELEITESVLLDDTETNLETLHTLRKLGVRISMDDFGTGYSSISYLRRFPFDKIKIDRSFVRDCAAQSEAGAIIRAIVSLGASLGITTLVEGVETEPQLATVRAEGAQEVQGYLFSPPRPAAEIAALLEAGMRPAEGDDRTLAA</sequence>
<reference evidence="4" key="1">
    <citation type="journal article" date="2021" name="PeerJ">
        <title>Extensive microbial diversity within the chicken gut microbiome revealed by metagenomics and culture.</title>
        <authorList>
            <person name="Gilroy R."/>
            <person name="Ravi A."/>
            <person name="Getino M."/>
            <person name="Pursley I."/>
            <person name="Horton D.L."/>
            <person name="Alikhan N.F."/>
            <person name="Baker D."/>
            <person name="Gharbi K."/>
            <person name="Hall N."/>
            <person name="Watson M."/>
            <person name="Adriaenssens E.M."/>
            <person name="Foster-Nyarko E."/>
            <person name="Jarju S."/>
            <person name="Secka A."/>
            <person name="Antonio M."/>
            <person name="Oren A."/>
            <person name="Chaudhuri R.R."/>
            <person name="La Ragione R."/>
            <person name="Hildebrand F."/>
            <person name="Pallen M.J."/>
        </authorList>
    </citation>
    <scope>NUCLEOTIDE SEQUENCE</scope>
    <source>
        <strain evidence="4">316</strain>
    </source>
</reference>
<dbReference type="Pfam" id="PF12860">
    <property type="entry name" value="PAS_7"/>
    <property type="match status" value="1"/>
</dbReference>
<dbReference type="InterPro" id="IPR035919">
    <property type="entry name" value="EAL_sf"/>
</dbReference>
<evidence type="ECO:0000259" key="3">
    <source>
        <dbReference type="PROSITE" id="PS50887"/>
    </source>
</evidence>
<dbReference type="PANTHER" id="PTHR44757:SF2">
    <property type="entry name" value="BIOFILM ARCHITECTURE MAINTENANCE PROTEIN MBAA"/>
    <property type="match status" value="1"/>
</dbReference>
<dbReference type="PROSITE" id="PS50883">
    <property type="entry name" value="EAL"/>
    <property type="match status" value="1"/>
</dbReference>
<dbReference type="SUPFAM" id="SSF141868">
    <property type="entry name" value="EAL domain-like"/>
    <property type="match status" value="1"/>
</dbReference>
<gene>
    <name evidence="4" type="ORF">K8W01_17675</name>
</gene>
<dbReference type="Gene3D" id="3.30.450.20">
    <property type="entry name" value="PAS domain"/>
    <property type="match status" value="2"/>
</dbReference>
<reference evidence="4" key="2">
    <citation type="submission" date="2021-09" db="EMBL/GenBank/DDBJ databases">
        <authorList>
            <person name="Gilroy R."/>
        </authorList>
    </citation>
    <scope>NUCLEOTIDE SEQUENCE</scope>
    <source>
        <strain evidence="4">316</strain>
    </source>
</reference>
<dbReference type="InterPro" id="IPR000014">
    <property type="entry name" value="PAS"/>
</dbReference>
<feature type="domain" description="EAL" evidence="2">
    <location>
        <begin position="454"/>
        <end position="704"/>
    </location>
</feature>
<dbReference type="CDD" id="cd01948">
    <property type="entry name" value="EAL"/>
    <property type="match status" value="1"/>
</dbReference>
<dbReference type="InterPro" id="IPR029787">
    <property type="entry name" value="Nucleotide_cyclase"/>
</dbReference>
<evidence type="ECO:0000313" key="4">
    <source>
        <dbReference type="EMBL" id="HJE25486.1"/>
    </source>
</evidence>
<name>A0A921E5X2_9HYPH</name>
<dbReference type="PANTHER" id="PTHR44757">
    <property type="entry name" value="DIGUANYLATE CYCLASE DGCP"/>
    <property type="match status" value="1"/>
</dbReference>
<dbReference type="PROSITE" id="PS50113">
    <property type="entry name" value="PAC"/>
    <property type="match status" value="1"/>
</dbReference>
<evidence type="ECO:0000259" key="1">
    <source>
        <dbReference type="PROSITE" id="PS50113"/>
    </source>
</evidence>
<dbReference type="Pfam" id="PF00990">
    <property type="entry name" value="GGDEF"/>
    <property type="match status" value="1"/>
</dbReference>
<evidence type="ECO:0000313" key="5">
    <source>
        <dbReference type="Proteomes" id="UP000742631"/>
    </source>
</evidence>
<dbReference type="InterPro" id="IPR052155">
    <property type="entry name" value="Biofilm_reg_signaling"/>
</dbReference>
<dbReference type="EMBL" id="DYYG01000054">
    <property type="protein sequence ID" value="HJE25486.1"/>
    <property type="molecule type" value="Genomic_DNA"/>
</dbReference>
<dbReference type="SMART" id="SM00086">
    <property type="entry name" value="PAC"/>
    <property type="match status" value="1"/>
</dbReference>
<dbReference type="AlphaFoldDB" id="A0A921E5X2"/>
<proteinExistence type="predicted"/>
<dbReference type="PROSITE" id="PS50887">
    <property type="entry name" value="GGDEF"/>
    <property type="match status" value="1"/>
</dbReference>
<dbReference type="FunFam" id="3.20.20.450:FF:000001">
    <property type="entry name" value="Cyclic di-GMP phosphodiesterase yahA"/>
    <property type="match status" value="1"/>
</dbReference>
<dbReference type="SMART" id="SM00052">
    <property type="entry name" value="EAL"/>
    <property type="match status" value="1"/>
</dbReference>
<dbReference type="Pfam" id="PF08448">
    <property type="entry name" value="PAS_4"/>
    <property type="match status" value="1"/>
</dbReference>
<dbReference type="InterPro" id="IPR013656">
    <property type="entry name" value="PAS_4"/>
</dbReference>
<dbReference type="SUPFAM" id="SSF55073">
    <property type="entry name" value="Nucleotide cyclase"/>
    <property type="match status" value="1"/>
</dbReference>
<dbReference type="Gene3D" id="3.20.20.450">
    <property type="entry name" value="EAL domain"/>
    <property type="match status" value="1"/>
</dbReference>
<dbReference type="Gene3D" id="3.30.70.270">
    <property type="match status" value="1"/>
</dbReference>
<feature type="domain" description="GGDEF" evidence="3">
    <location>
        <begin position="309"/>
        <end position="445"/>
    </location>
</feature>
<dbReference type="SMART" id="SM00091">
    <property type="entry name" value="PAS"/>
    <property type="match status" value="2"/>
</dbReference>
<dbReference type="CDD" id="cd01949">
    <property type="entry name" value="GGDEF"/>
    <property type="match status" value="1"/>
</dbReference>
<dbReference type="InterPro" id="IPR000160">
    <property type="entry name" value="GGDEF_dom"/>
</dbReference>
<comment type="caution">
    <text evidence="4">The sequence shown here is derived from an EMBL/GenBank/DDBJ whole genome shotgun (WGS) entry which is preliminary data.</text>
</comment>
<dbReference type="InterPro" id="IPR035965">
    <property type="entry name" value="PAS-like_dom_sf"/>
</dbReference>
<evidence type="ECO:0000259" key="2">
    <source>
        <dbReference type="PROSITE" id="PS50883"/>
    </source>
</evidence>
<dbReference type="Pfam" id="PF00563">
    <property type="entry name" value="EAL"/>
    <property type="match status" value="1"/>
</dbReference>
<organism evidence="4 5">
    <name type="scientific">Methylorubrum populi</name>
    <dbReference type="NCBI Taxonomy" id="223967"/>
    <lineage>
        <taxon>Bacteria</taxon>
        <taxon>Pseudomonadati</taxon>
        <taxon>Pseudomonadota</taxon>
        <taxon>Alphaproteobacteria</taxon>
        <taxon>Hyphomicrobiales</taxon>
        <taxon>Methylobacteriaceae</taxon>
        <taxon>Methylorubrum</taxon>
    </lineage>
</organism>
<dbReference type="InterPro" id="IPR001610">
    <property type="entry name" value="PAC"/>
</dbReference>
<dbReference type="CDD" id="cd00130">
    <property type="entry name" value="PAS"/>
    <property type="match status" value="1"/>
</dbReference>
<accession>A0A921E5X2</accession>
<dbReference type="NCBIfam" id="TIGR00254">
    <property type="entry name" value="GGDEF"/>
    <property type="match status" value="1"/>
</dbReference>